<protein>
    <submittedName>
        <fullName evidence="1">Uncharacterized protein</fullName>
    </submittedName>
</protein>
<dbReference type="OrthoDB" id="7064676at2"/>
<gene>
    <name evidence="1" type="ORF">TRL7639_03760</name>
</gene>
<dbReference type="Proteomes" id="UP000193077">
    <property type="component" value="Unassembled WGS sequence"/>
</dbReference>
<keyword evidence="2" id="KW-1185">Reference proteome</keyword>
<dbReference type="RefSeq" id="WP_133057678.1">
    <property type="nucleotide sequence ID" value="NZ_FWFO01000004.1"/>
</dbReference>
<name>A0A1Y5TKM7_9RHOB</name>
<evidence type="ECO:0000313" key="2">
    <source>
        <dbReference type="Proteomes" id="UP000193077"/>
    </source>
</evidence>
<organism evidence="1 2">
    <name type="scientific">Falsiruegeria litorea R37</name>
    <dbReference type="NCBI Taxonomy" id="1200284"/>
    <lineage>
        <taxon>Bacteria</taxon>
        <taxon>Pseudomonadati</taxon>
        <taxon>Pseudomonadota</taxon>
        <taxon>Alphaproteobacteria</taxon>
        <taxon>Rhodobacterales</taxon>
        <taxon>Roseobacteraceae</taxon>
        <taxon>Falsiruegeria</taxon>
    </lineage>
</organism>
<evidence type="ECO:0000313" key="1">
    <source>
        <dbReference type="EMBL" id="SLN66228.1"/>
    </source>
</evidence>
<dbReference type="AlphaFoldDB" id="A0A1Y5TKM7"/>
<sequence>MSLIMPNDWLEWHSTRNAQDNAVRLLLACSAVLPSDKNLALLVEEQVVSDLVSFAVHGRRTMERNGQKSATVGDDPTWPPSSASKLDGNNLWHVFGVIIHATKIQIVWENADMQPNPFKGREPKFAGSVEVSSDSENMKLSIGSLVASFFGNVLNKTSEKKQKETV</sequence>
<accession>A0A1Y5TKM7</accession>
<dbReference type="EMBL" id="FWFO01000004">
    <property type="protein sequence ID" value="SLN66228.1"/>
    <property type="molecule type" value="Genomic_DNA"/>
</dbReference>
<proteinExistence type="predicted"/>
<reference evidence="1 2" key="1">
    <citation type="submission" date="2017-03" db="EMBL/GenBank/DDBJ databases">
        <authorList>
            <person name="Afonso C.L."/>
            <person name="Miller P.J."/>
            <person name="Scott M.A."/>
            <person name="Spackman E."/>
            <person name="Goraichik I."/>
            <person name="Dimitrov K.M."/>
            <person name="Suarez D.L."/>
            <person name="Swayne D.E."/>
        </authorList>
    </citation>
    <scope>NUCLEOTIDE SEQUENCE [LARGE SCALE GENOMIC DNA]</scope>
    <source>
        <strain evidence="1 2">CECT 7639</strain>
    </source>
</reference>